<accession>A0ABW3SW97</accession>
<organism evidence="1 2">
    <name type="scientific">Pontibacter rugosus</name>
    <dbReference type="NCBI Taxonomy" id="1745966"/>
    <lineage>
        <taxon>Bacteria</taxon>
        <taxon>Pseudomonadati</taxon>
        <taxon>Bacteroidota</taxon>
        <taxon>Cytophagia</taxon>
        <taxon>Cytophagales</taxon>
        <taxon>Hymenobacteraceae</taxon>
        <taxon>Pontibacter</taxon>
    </lineage>
</organism>
<dbReference type="PANTHER" id="PTHR36452">
    <property type="entry name" value="CHROMOSOME 12, WHOLE GENOME SHOTGUN SEQUENCE"/>
    <property type="match status" value="1"/>
</dbReference>
<comment type="caution">
    <text evidence="1">The sequence shown here is derived from an EMBL/GenBank/DDBJ whole genome shotgun (WGS) entry which is preliminary data.</text>
</comment>
<dbReference type="RefSeq" id="WP_377531489.1">
    <property type="nucleotide sequence ID" value="NZ_JBHTLD010000237.1"/>
</dbReference>
<dbReference type="EMBL" id="JBHTLD010000237">
    <property type="protein sequence ID" value="MFD1188246.1"/>
    <property type="molecule type" value="Genomic_DNA"/>
</dbReference>
<dbReference type="InterPro" id="IPR015996">
    <property type="entry name" value="UCP028451"/>
</dbReference>
<sequence>MNIPYILHFLERLQQNNSKDWMDNHRDEYLQAKRYFIELIDHLIKELQAFDASLHGVTAQQCLFRINKNDFSKKGEAPYKSHFGAGISLGGRHSPFANYVLLLEPGDGSRIGGGIRKPTTRQLELIREEIDYNPGKLRQVLQKPEFSKIWGDFRGDQRKLPPKGYDKTHPELDLLTYNGFQVLRYYKDKEVQQAGFIDILPSLYKEVKPLHDFLNSALTEL</sequence>
<dbReference type="PANTHER" id="PTHR36452:SF1">
    <property type="entry name" value="DUF2461 DOMAIN-CONTAINING PROTEIN"/>
    <property type="match status" value="1"/>
</dbReference>
<evidence type="ECO:0000313" key="2">
    <source>
        <dbReference type="Proteomes" id="UP001597094"/>
    </source>
</evidence>
<proteinExistence type="predicted"/>
<name>A0ABW3SW97_9BACT</name>
<evidence type="ECO:0000313" key="1">
    <source>
        <dbReference type="EMBL" id="MFD1188246.1"/>
    </source>
</evidence>
<dbReference type="NCBIfam" id="TIGR02453">
    <property type="entry name" value="TIGR02453 family protein"/>
    <property type="match status" value="1"/>
</dbReference>
<dbReference type="Proteomes" id="UP001597094">
    <property type="component" value="Unassembled WGS sequence"/>
</dbReference>
<reference evidence="2" key="1">
    <citation type="journal article" date="2019" name="Int. J. Syst. Evol. Microbiol.">
        <title>The Global Catalogue of Microorganisms (GCM) 10K type strain sequencing project: providing services to taxonomists for standard genome sequencing and annotation.</title>
        <authorList>
            <consortium name="The Broad Institute Genomics Platform"/>
            <consortium name="The Broad Institute Genome Sequencing Center for Infectious Disease"/>
            <person name="Wu L."/>
            <person name="Ma J."/>
        </authorList>
    </citation>
    <scope>NUCLEOTIDE SEQUENCE [LARGE SCALE GENOMIC DNA]</scope>
    <source>
        <strain evidence="2">JCM 31319</strain>
    </source>
</reference>
<protein>
    <submittedName>
        <fullName evidence="1">DUF2461 domain-containing protein</fullName>
    </submittedName>
</protein>
<gene>
    <name evidence="1" type="ORF">ACFQ2O_18680</name>
</gene>
<keyword evidence="2" id="KW-1185">Reference proteome</keyword>
<dbReference type="InterPro" id="IPR012808">
    <property type="entry name" value="CHP02453"/>
</dbReference>
<dbReference type="Pfam" id="PF09365">
    <property type="entry name" value="DUF2461"/>
    <property type="match status" value="1"/>
</dbReference>
<dbReference type="PIRSF" id="PIRSF028451">
    <property type="entry name" value="UCP028451"/>
    <property type="match status" value="1"/>
</dbReference>